<organism evidence="1 2">
    <name type="scientific">Pseudolycoriella hygida</name>
    <dbReference type="NCBI Taxonomy" id="35572"/>
    <lineage>
        <taxon>Eukaryota</taxon>
        <taxon>Metazoa</taxon>
        <taxon>Ecdysozoa</taxon>
        <taxon>Arthropoda</taxon>
        <taxon>Hexapoda</taxon>
        <taxon>Insecta</taxon>
        <taxon>Pterygota</taxon>
        <taxon>Neoptera</taxon>
        <taxon>Endopterygota</taxon>
        <taxon>Diptera</taxon>
        <taxon>Nematocera</taxon>
        <taxon>Sciaroidea</taxon>
        <taxon>Sciaridae</taxon>
        <taxon>Pseudolycoriella</taxon>
    </lineage>
</organism>
<protein>
    <submittedName>
        <fullName evidence="1">Minichromosome maintenance domain-containing protein 2</fullName>
    </submittedName>
</protein>
<dbReference type="OrthoDB" id="2015372at2759"/>
<name>A0A9Q0NAA9_9DIPT</name>
<dbReference type="EMBL" id="WJQU01000001">
    <property type="protein sequence ID" value="KAJ6646697.1"/>
    <property type="molecule type" value="Genomic_DNA"/>
</dbReference>
<dbReference type="Proteomes" id="UP001151699">
    <property type="component" value="Chromosome A"/>
</dbReference>
<accession>A0A9Q0NAA9</accession>
<gene>
    <name evidence="1" type="primary">MCMDC2</name>
    <name evidence="1" type="ORF">Bhyg_01910</name>
</gene>
<sequence length="536" mass="60791">MYTRIFTPKEDDNLDEIFNLDAFDNQHAPNKRRTVNNKQSSPNNMKAGITIEAACQTPNIDLENSSVIIDNIISTDSAVGTEHSADLFSCMMNDNDHEISVASFHLPQDEIFSPLFSNVSDDHSPKSSFPFFTSDTSLADHSFHSLMNRSLVEDLPSTSTQLEMMTQNNETFGDDGDKLNTQHGTWSGYLTPRAFTQYEQKSQQHSQSIPQSILDLHTQVMCSGLSDWSFVYALSAQICQEFMPMSYNESDDVPIPIIAFGHDSSSANAIMSYTGNFAQRFLAPTDHFFNVTINHDKLVEVGPVFLAKNGVCFLGDWSALPHKFAEEIKTLTDSGRYFLNETEENFPLCSAVWTYWSSMERNKNDFVNIAMFMKYFGIPIEIDSRESDDIMEYLLVEAINKTVDIPNDVLNIHYEDMKRYLNTVRKIKVRKTEEAQALLQLYSKSIQADRRGLLSARSFQIIQQMADSFAKLSMRDKVLPLDVVSAIAIAEKTFYAITGIARAPLLSSTQNIEKVEQYIQVLYRWVVDYANKSKSQ</sequence>
<evidence type="ECO:0000313" key="1">
    <source>
        <dbReference type="EMBL" id="KAJ6646697.1"/>
    </source>
</evidence>
<comment type="caution">
    <text evidence="1">The sequence shown here is derived from an EMBL/GenBank/DDBJ whole genome shotgun (WGS) entry which is preliminary data.</text>
</comment>
<dbReference type="Gene3D" id="3.40.50.300">
    <property type="entry name" value="P-loop containing nucleotide triphosphate hydrolases"/>
    <property type="match status" value="1"/>
</dbReference>
<dbReference type="InterPro" id="IPR027417">
    <property type="entry name" value="P-loop_NTPase"/>
</dbReference>
<evidence type="ECO:0000313" key="2">
    <source>
        <dbReference type="Proteomes" id="UP001151699"/>
    </source>
</evidence>
<reference evidence="1" key="1">
    <citation type="submission" date="2022-07" db="EMBL/GenBank/DDBJ databases">
        <authorList>
            <person name="Trinca V."/>
            <person name="Uliana J.V.C."/>
            <person name="Torres T.T."/>
            <person name="Ward R.J."/>
            <person name="Monesi N."/>
        </authorList>
    </citation>
    <scope>NUCLEOTIDE SEQUENCE</scope>
    <source>
        <strain evidence="1">HSMRA1968</strain>
        <tissue evidence="1">Whole embryos</tissue>
    </source>
</reference>
<keyword evidence="2" id="KW-1185">Reference proteome</keyword>
<proteinExistence type="predicted"/>
<dbReference type="AlphaFoldDB" id="A0A9Q0NAA9"/>